<dbReference type="EMBL" id="UINC01027113">
    <property type="protein sequence ID" value="SVB05798.1"/>
    <property type="molecule type" value="Genomic_DNA"/>
</dbReference>
<organism evidence="1">
    <name type="scientific">marine metagenome</name>
    <dbReference type="NCBI Taxonomy" id="408172"/>
    <lineage>
        <taxon>unclassified sequences</taxon>
        <taxon>metagenomes</taxon>
        <taxon>ecological metagenomes</taxon>
    </lineage>
</organism>
<evidence type="ECO:0000313" key="1">
    <source>
        <dbReference type="EMBL" id="SVB05798.1"/>
    </source>
</evidence>
<name>A0A382AWI1_9ZZZZ</name>
<proteinExistence type="predicted"/>
<protein>
    <recommendedName>
        <fullName evidence="2">Nucleotide-diphospho-sugar transferase domain-containing protein</fullName>
    </recommendedName>
</protein>
<evidence type="ECO:0008006" key="2">
    <source>
        <dbReference type="Google" id="ProtNLM"/>
    </source>
</evidence>
<accession>A0A382AWI1</accession>
<sequence>MNSIQKNFIDCNQKIVIYNNSEAYTEAHEILKSEHQDVEFWQQGRSLFADVFQAVSSADNDYVCFFTDDNIFYSKFQIRDFDFWFEEVCTLSLRMGENVTERLFDGRIIPDPSEVIYSIDEYDLLGWPKTFHRYGSYWSYSLSVDGHVFKRDDIVQMMDELCLLDSRYRWHQTPNQLETALQRFWATSPNLMVSPKKSVVVNSPNNRVQNTHDHNLSGNEYEHLPEDLLDRYLLGARINLELLDFNDIKCPHTEIDLIKGLA</sequence>
<dbReference type="AlphaFoldDB" id="A0A382AWI1"/>
<reference evidence="1" key="1">
    <citation type="submission" date="2018-05" db="EMBL/GenBank/DDBJ databases">
        <authorList>
            <person name="Lanie J.A."/>
            <person name="Ng W.-L."/>
            <person name="Kazmierczak K.M."/>
            <person name="Andrzejewski T.M."/>
            <person name="Davidsen T.M."/>
            <person name="Wayne K.J."/>
            <person name="Tettelin H."/>
            <person name="Glass J.I."/>
            <person name="Rusch D."/>
            <person name="Podicherti R."/>
            <person name="Tsui H.-C.T."/>
            <person name="Winkler M.E."/>
        </authorList>
    </citation>
    <scope>NUCLEOTIDE SEQUENCE</scope>
</reference>
<gene>
    <name evidence="1" type="ORF">METZ01_LOCUS158652</name>
</gene>